<dbReference type="GO" id="GO:0030203">
    <property type="term" value="P:glycosaminoglycan metabolic process"/>
    <property type="evidence" value="ECO:0007669"/>
    <property type="project" value="TreeGrafter"/>
</dbReference>
<feature type="transmembrane region" description="Helical" evidence="7">
    <location>
        <begin position="21"/>
        <end position="38"/>
    </location>
</feature>
<dbReference type="PANTHER" id="PTHR22600:SF21">
    <property type="entry name" value="BETA-HEXOSAMINIDASE A"/>
    <property type="match status" value="1"/>
</dbReference>
<proteinExistence type="inferred from homology"/>
<keyword evidence="11" id="KW-1185">Reference proteome</keyword>
<dbReference type="EMBL" id="GL883006">
    <property type="protein sequence ID" value="EGG25383.1"/>
    <property type="molecule type" value="Genomic_DNA"/>
</dbReference>
<name>F4PIF4_CACFS</name>
<evidence type="ECO:0000313" key="10">
    <source>
        <dbReference type="EMBL" id="EGG25383.1"/>
    </source>
</evidence>
<dbReference type="PIRSF" id="PIRSF001093">
    <property type="entry name" value="B-hxosamndse_ab_euk"/>
    <property type="match status" value="1"/>
</dbReference>
<dbReference type="Pfam" id="PF14845">
    <property type="entry name" value="Glycohydro_20b2"/>
    <property type="match status" value="1"/>
</dbReference>
<feature type="domain" description="Beta-hexosaminidase eukaryotic type N-terminal" evidence="9">
    <location>
        <begin position="63"/>
        <end position="192"/>
    </location>
</feature>
<keyword evidence="3 6" id="KW-0378">Hydrolase</keyword>
<evidence type="ECO:0000256" key="4">
    <source>
        <dbReference type="ARBA" id="ARBA00023180"/>
    </source>
</evidence>
<dbReference type="GO" id="GO:0016020">
    <property type="term" value="C:membrane"/>
    <property type="evidence" value="ECO:0007669"/>
    <property type="project" value="TreeGrafter"/>
</dbReference>
<dbReference type="Pfam" id="PF00728">
    <property type="entry name" value="Glyco_hydro_20"/>
    <property type="match status" value="2"/>
</dbReference>
<keyword evidence="5 6" id="KW-0326">Glycosidase</keyword>
<dbReference type="Proteomes" id="UP000007797">
    <property type="component" value="Unassembled WGS sequence"/>
</dbReference>
<feature type="domain" description="Glycoside hydrolase family 20 catalytic" evidence="8">
    <location>
        <begin position="264"/>
        <end position="302"/>
    </location>
</feature>
<dbReference type="InterPro" id="IPR029018">
    <property type="entry name" value="Hex-like_dom2"/>
</dbReference>
<accession>F4PIF4</accession>
<evidence type="ECO:0000256" key="6">
    <source>
        <dbReference type="PIRNR" id="PIRNR001093"/>
    </source>
</evidence>
<dbReference type="InterPro" id="IPR025705">
    <property type="entry name" value="Beta_hexosaminidase_sua/sub"/>
</dbReference>
<gene>
    <name evidence="10" type="primary">nagC</name>
    <name evidence="10" type="ORF">DFA_03632</name>
</gene>
<feature type="domain" description="Glycoside hydrolase family 20 catalytic" evidence="8">
    <location>
        <begin position="219"/>
        <end position="257"/>
    </location>
</feature>
<dbReference type="RefSeq" id="XP_004363234.1">
    <property type="nucleotide sequence ID" value="XM_004363177.1"/>
</dbReference>
<dbReference type="EC" id="3.2.1.52" evidence="6"/>
<dbReference type="OMA" id="SPKHVYT"/>
<dbReference type="PRINTS" id="PR00738">
    <property type="entry name" value="GLHYDRLASE20"/>
</dbReference>
<comment type="catalytic activity">
    <reaction evidence="1 6">
        <text>Hydrolysis of terminal non-reducing N-acetyl-D-hexosamine residues in N-acetyl-beta-D-hexosaminides.</text>
        <dbReference type="EC" id="3.2.1.52"/>
    </reaction>
</comment>
<protein>
    <recommendedName>
        <fullName evidence="6">Beta-hexosaminidase</fullName>
        <ecNumber evidence="6">3.2.1.52</ecNumber>
    </recommendedName>
</protein>
<dbReference type="InterPro" id="IPR029019">
    <property type="entry name" value="HEX_eukaryotic_N"/>
</dbReference>
<dbReference type="STRING" id="1054147.F4PIF4"/>
<evidence type="ECO:0000313" key="11">
    <source>
        <dbReference type="Proteomes" id="UP000007797"/>
    </source>
</evidence>
<dbReference type="SUPFAM" id="SSF51445">
    <property type="entry name" value="(Trans)glycosidases"/>
    <property type="match status" value="1"/>
</dbReference>
<sequence>MGKLFKSSPFQRFPSSAIFSTKILGIAVFTIFFVLVMVNQIEMVINSHQFIPLPSNQWSHIRIVPLPMNVTNGTDVYFLHDTFTFETTSSSKILKSAIQRYHSLIFTQQTSNGIDSSFDPLNDKIAGFNLTDNTNINPNFINKLVINIISKDETLQLGMDESYSLLLETKGFELNAKTVFGALRGLESFSQMIEYSRFNTASSYFIQHCPWRIFDKPRFQHRGTLLDTSKQYIPIQAIQSFIDALSYSKFNVFHWHLIVGSQKTQSNNQTYSHSEIKTIVEYAKERGIRVLVEVDMPAAGQKCNIAFDSSTDEPYELALGLMKETRHLFPENLIHFGRYKENMVCNDDKDSSEEIKKDRIDKTNTGVWEFFQSKIVDYILQQENQERSPVLWQMDDDDDNDNNNLLSIENDESLIPKQVILQINQLSTLQRAIENGYRVIASNSFGGLNQTWQSLYNNDFTVNITNSDQLARVLGGETNMEITQVVIDDDKKSIISQDWITRNAAAAERLWSPPCINGADLERDVEPRLERFQLLLMSRVN</sequence>
<evidence type="ECO:0000256" key="7">
    <source>
        <dbReference type="SAM" id="Phobius"/>
    </source>
</evidence>
<evidence type="ECO:0000256" key="2">
    <source>
        <dbReference type="ARBA" id="ARBA00006285"/>
    </source>
</evidence>
<keyword evidence="4" id="KW-0325">Glycoprotein</keyword>
<dbReference type="GO" id="GO:0004563">
    <property type="term" value="F:beta-N-acetylhexosaminidase activity"/>
    <property type="evidence" value="ECO:0007669"/>
    <property type="project" value="UniProtKB-EC"/>
</dbReference>
<dbReference type="GeneID" id="14876931"/>
<dbReference type="InterPro" id="IPR017853">
    <property type="entry name" value="GH"/>
</dbReference>
<evidence type="ECO:0000256" key="5">
    <source>
        <dbReference type="ARBA" id="ARBA00023295"/>
    </source>
</evidence>
<dbReference type="Gene3D" id="3.20.20.80">
    <property type="entry name" value="Glycosidases"/>
    <property type="match status" value="1"/>
</dbReference>
<keyword evidence="7" id="KW-1133">Transmembrane helix</keyword>
<organism evidence="10 11">
    <name type="scientific">Cavenderia fasciculata</name>
    <name type="common">Slime mold</name>
    <name type="synonym">Dictyostelium fasciculatum</name>
    <dbReference type="NCBI Taxonomy" id="261658"/>
    <lineage>
        <taxon>Eukaryota</taxon>
        <taxon>Amoebozoa</taxon>
        <taxon>Evosea</taxon>
        <taxon>Eumycetozoa</taxon>
        <taxon>Dictyostelia</taxon>
        <taxon>Acytosteliales</taxon>
        <taxon>Cavenderiaceae</taxon>
        <taxon>Cavenderia</taxon>
    </lineage>
</organism>
<evidence type="ECO:0000256" key="3">
    <source>
        <dbReference type="ARBA" id="ARBA00022801"/>
    </source>
</evidence>
<dbReference type="OrthoDB" id="428480at2759"/>
<evidence type="ECO:0000256" key="1">
    <source>
        <dbReference type="ARBA" id="ARBA00001231"/>
    </source>
</evidence>
<comment type="similarity">
    <text evidence="2 6">Belongs to the glycosyl hydrolase 20 family.</text>
</comment>
<evidence type="ECO:0000259" key="9">
    <source>
        <dbReference type="Pfam" id="PF14845"/>
    </source>
</evidence>
<dbReference type="PANTHER" id="PTHR22600">
    <property type="entry name" value="BETA-HEXOSAMINIDASE"/>
    <property type="match status" value="1"/>
</dbReference>
<keyword evidence="7" id="KW-0812">Transmembrane</keyword>
<dbReference type="SUPFAM" id="SSF55545">
    <property type="entry name" value="beta-N-acetylhexosaminidase-like domain"/>
    <property type="match status" value="1"/>
</dbReference>
<dbReference type="Gene3D" id="3.30.379.10">
    <property type="entry name" value="Chitobiase/beta-hexosaminidase domain 2-like"/>
    <property type="match status" value="1"/>
</dbReference>
<keyword evidence="7" id="KW-0472">Membrane</keyword>
<dbReference type="InterPro" id="IPR015883">
    <property type="entry name" value="Glyco_hydro_20_cat"/>
</dbReference>
<dbReference type="GO" id="GO:0005975">
    <property type="term" value="P:carbohydrate metabolic process"/>
    <property type="evidence" value="ECO:0007669"/>
    <property type="project" value="InterPro"/>
</dbReference>
<dbReference type="AlphaFoldDB" id="F4PIF4"/>
<dbReference type="GO" id="GO:0005764">
    <property type="term" value="C:lysosome"/>
    <property type="evidence" value="ECO:0007669"/>
    <property type="project" value="TreeGrafter"/>
</dbReference>
<reference evidence="11" key="1">
    <citation type="journal article" date="2011" name="Genome Res.">
        <title>Phylogeny-wide analysis of social amoeba genomes highlights ancient origins for complex intercellular communication.</title>
        <authorList>
            <person name="Heidel A.J."/>
            <person name="Lawal H.M."/>
            <person name="Felder M."/>
            <person name="Schilde C."/>
            <person name="Helps N.R."/>
            <person name="Tunggal B."/>
            <person name="Rivero F."/>
            <person name="John U."/>
            <person name="Schleicher M."/>
            <person name="Eichinger L."/>
            <person name="Platzer M."/>
            <person name="Noegel A.A."/>
            <person name="Schaap P."/>
            <person name="Gloeckner G."/>
        </authorList>
    </citation>
    <scope>NUCLEOTIDE SEQUENCE [LARGE SCALE GENOMIC DNA]</scope>
    <source>
        <strain evidence="11">SH3</strain>
    </source>
</reference>
<dbReference type="KEGG" id="dfa:DFA_03632"/>
<evidence type="ECO:0000259" key="8">
    <source>
        <dbReference type="Pfam" id="PF00728"/>
    </source>
</evidence>